<name>A0A4Q2UE90_9BACT</name>
<comment type="caution">
    <text evidence="5">The sequence shown here is derived from an EMBL/GenBank/DDBJ whole genome shotgun (WGS) entry which is preliminary data.</text>
</comment>
<reference evidence="5 6" key="1">
    <citation type="submission" date="2019-01" db="EMBL/GenBank/DDBJ databases">
        <title>Spirosoma flava sp. nov., a propanil-degrading bacterium isolated from herbicide-contaminated soil.</title>
        <authorList>
            <person name="Zhang L."/>
            <person name="Jiang J.-D."/>
        </authorList>
    </citation>
    <scope>NUCLEOTIDE SEQUENCE [LARGE SCALE GENOMIC DNA]</scope>
    <source>
        <strain evidence="5 6">TY50</strain>
    </source>
</reference>
<evidence type="ECO:0000313" key="5">
    <source>
        <dbReference type="EMBL" id="RYC67294.1"/>
    </source>
</evidence>
<dbReference type="InterPro" id="IPR008928">
    <property type="entry name" value="6-hairpin_glycosidase_sf"/>
</dbReference>
<evidence type="ECO:0000259" key="4">
    <source>
        <dbReference type="Pfam" id="PF20737"/>
    </source>
</evidence>
<organism evidence="5 6">
    <name type="scientific">Spirosoma sordidisoli</name>
    <dbReference type="NCBI Taxonomy" id="2502893"/>
    <lineage>
        <taxon>Bacteria</taxon>
        <taxon>Pseudomonadati</taxon>
        <taxon>Bacteroidota</taxon>
        <taxon>Cytophagia</taxon>
        <taxon>Cytophagales</taxon>
        <taxon>Cytophagaceae</taxon>
        <taxon>Spirosoma</taxon>
    </lineage>
</organism>
<dbReference type="EMBL" id="SBLB01000008">
    <property type="protein sequence ID" value="RYC67294.1"/>
    <property type="molecule type" value="Genomic_DNA"/>
</dbReference>
<feature type="domain" description="Non-reducing end beta-L-arabinofuranosidase-like GH127 C-terminal" evidence="4">
    <location>
        <begin position="525"/>
        <end position="618"/>
    </location>
</feature>
<feature type="chain" id="PRO_5020789239" evidence="1">
    <location>
        <begin position="23"/>
        <end position="621"/>
    </location>
</feature>
<evidence type="ECO:0000256" key="1">
    <source>
        <dbReference type="SAM" id="SignalP"/>
    </source>
</evidence>
<dbReference type="InterPro" id="IPR049046">
    <property type="entry name" value="Beta-AFase-like_GH127_middle"/>
</dbReference>
<dbReference type="Pfam" id="PF07944">
    <property type="entry name" value="Beta-AFase-like_GH127_cat"/>
    <property type="match status" value="1"/>
</dbReference>
<dbReference type="PANTHER" id="PTHR43465:SF2">
    <property type="entry name" value="DUF1680 DOMAIN PROTEIN (AFU_ORTHOLOGUE AFUA_1G08910)"/>
    <property type="match status" value="1"/>
</dbReference>
<feature type="domain" description="Non-reducing end beta-L-arabinofuranosidase-like GH127 catalytic" evidence="2">
    <location>
        <begin position="33"/>
        <end position="418"/>
    </location>
</feature>
<dbReference type="Proteomes" id="UP000290407">
    <property type="component" value="Unassembled WGS sequence"/>
</dbReference>
<keyword evidence="6" id="KW-1185">Reference proteome</keyword>
<dbReference type="GO" id="GO:0016787">
    <property type="term" value="F:hydrolase activity"/>
    <property type="evidence" value="ECO:0007669"/>
    <property type="project" value="UniProtKB-KW"/>
</dbReference>
<keyword evidence="1" id="KW-0732">Signal</keyword>
<evidence type="ECO:0000313" key="6">
    <source>
        <dbReference type="Proteomes" id="UP000290407"/>
    </source>
</evidence>
<dbReference type="AlphaFoldDB" id="A0A4Q2UE90"/>
<dbReference type="Pfam" id="PF20736">
    <property type="entry name" value="Glyco_hydro127M"/>
    <property type="match status" value="1"/>
</dbReference>
<feature type="signal peptide" evidence="1">
    <location>
        <begin position="1"/>
        <end position="22"/>
    </location>
</feature>
<dbReference type="Pfam" id="PF20737">
    <property type="entry name" value="Glyco_hydro127C"/>
    <property type="match status" value="1"/>
</dbReference>
<dbReference type="InterPro" id="IPR049174">
    <property type="entry name" value="Beta-AFase-like"/>
</dbReference>
<evidence type="ECO:0000259" key="3">
    <source>
        <dbReference type="Pfam" id="PF20736"/>
    </source>
</evidence>
<feature type="domain" description="Non-reducing end beta-L-arabinofuranosidase-like GH127 middle" evidence="3">
    <location>
        <begin position="429"/>
        <end position="523"/>
    </location>
</feature>
<dbReference type="RefSeq" id="WP_129605140.1">
    <property type="nucleotide sequence ID" value="NZ_SBLB01000008.1"/>
</dbReference>
<accession>A0A4Q2UE90</accession>
<gene>
    <name evidence="5" type="ORF">EQG79_24570</name>
</gene>
<dbReference type="PANTHER" id="PTHR43465">
    <property type="entry name" value="DUF1680 DOMAIN PROTEIN (AFU_ORTHOLOGUE AFUA_1G08910)"/>
    <property type="match status" value="1"/>
</dbReference>
<sequence>MLTRRSYIFLLLVLCPGYYAQAQRAIRPVNFSQVTISDNFWRPRMERVQTATLPVCIEQTEVKTARMQNFERAAEKIRTGNAGKHEGIYFDDSDVYKVIEGMAYTLKTNRDPALEQKADAWIDKIAAAQWPDGYLNTYYTLGDLSQRWSDMEKHEDYCAGHLIEAAVAYADATGKRKLLTVATRLADYLDKTFRLANRPWVSGHQEIELALVRLYQATQQDRYLKLADWYLEQRGHGHGKGAIWNNKTWGAAYCQDDVPVRQISDIKGHAVRAMYLYTGMADVAAETRDPGYMAATSRVWDDVVGRNMYVTGGIGSSVHNEGFTHDYDLPNESAYCETCASVGMVFWNQRMNLYSGNARYIDVLERSLYNAALAGVQLTGDRFFYVNPLASAGQHHRKPWYGTACCPSNVSRLLPSLGGYVYAAGRDSLYVNLYVGSETTASVGQRTVRVRQETNYPWDGAITVRIDPATMGTFVLNLRLPDWCRSHTVRVNGRTTSTRTSQGYLSLNRTWKKGDVVSLTLDMPVEVIEDDPRVQANVGKRAIRRGPLVYCAEAADNPADTSLTDAIISADTKFVAQRQPSLLGGITTIRATNPTGSFTLIPYYAWDNREPGPMKVWFDWR</sequence>
<dbReference type="SUPFAM" id="SSF48208">
    <property type="entry name" value="Six-hairpin glycosidases"/>
    <property type="match status" value="1"/>
</dbReference>
<dbReference type="GO" id="GO:0005975">
    <property type="term" value="P:carbohydrate metabolic process"/>
    <property type="evidence" value="ECO:0007669"/>
    <property type="project" value="InterPro"/>
</dbReference>
<dbReference type="InterPro" id="IPR012878">
    <property type="entry name" value="Beta-AFase-like_GH127_cat"/>
</dbReference>
<proteinExistence type="predicted"/>
<protein>
    <submittedName>
        <fullName evidence="5">Glycoside hydrolase family 127 protein</fullName>
    </submittedName>
</protein>
<evidence type="ECO:0000259" key="2">
    <source>
        <dbReference type="Pfam" id="PF07944"/>
    </source>
</evidence>
<dbReference type="InterPro" id="IPR049049">
    <property type="entry name" value="Beta-AFase-like_GH127_C"/>
</dbReference>
<keyword evidence="5" id="KW-0378">Hydrolase</keyword>